<dbReference type="AlphaFoldDB" id="A0AAE1UPT1"/>
<evidence type="ECO:0000313" key="4">
    <source>
        <dbReference type="Proteomes" id="UP001292094"/>
    </source>
</evidence>
<dbReference type="EMBL" id="JAWZYT010000072">
    <property type="protein sequence ID" value="KAK4328586.1"/>
    <property type="molecule type" value="Genomic_DNA"/>
</dbReference>
<reference evidence="3" key="1">
    <citation type="submission" date="2023-11" db="EMBL/GenBank/DDBJ databases">
        <title>Genome assemblies of two species of porcelain crab, Petrolisthes cinctipes and Petrolisthes manimaculis (Anomura: Porcellanidae).</title>
        <authorList>
            <person name="Angst P."/>
        </authorList>
    </citation>
    <scope>NUCLEOTIDE SEQUENCE</scope>
    <source>
        <strain evidence="3">PB745_02</strain>
        <tissue evidence="3">Gill</tissue>
    </source>
</reference>
<name>A0AAE1UPT1_9EUCA</name>
<dbReference type="InterPro" id="IPR050951">
    <property type="entry name" value="Retrovirus_Pol_polyprotein"/>
</dbReference>
<evidence type="ECO:0000256" key="1">
    <source>
        <dbReference type="SAM" id="MobiDB-lite"/>
    </source>
</evidence>
<dbReference type="PANTHER" id="PTHR37984">
    <property type="entry name" value="PROTEIN CBG26694"/>
    <property type="match status" value="1"/>
</dbReference>
<proteinExistence type="predicted"/>
<dbReference type="EMBL" id="JAWZYT010000072">
    <property type="protein sequence ID" value="KAK4328596.1"/>
    <property type="molecule type" value="Genomic_DNA"/>
</dbReference>
<dbReference type="Gene3D" id="3.10.10.10">
    <property type="entry name" value="HIV Type 1 Reverse Transcriptase, subunit A, domain 1"/>
    <property type="match status" value="1"/>
</dbReference>
<dbReference type="SUPFAM" id="SSF56672">
    <property type="entry name" value="DNA/RNA polymerases"/>
    <property type="match status" value="1"/>
</dbReference>
<dbReference type="Proteomes" id="UP001292094">
    <property type="component" value="Unassembled WGS sequence"/>
</dbReference>
<protein>
    <submittedName>
        <fullName evidence="3">Uncharacterized protein</fullName>
    </submittedName>
</protein>
<comment type="caution">
    <text evidence="3">The sequence shown here is derived from an EMBL/GenBank/DDBJ whole genome shotgun (WGS) entry which is preliminary data.</text>
</comment>
<accession>A0AAE1UPT1</accession>
<gene>
    <name evidence="2" type="ORF">Pmani_001062</name>
    <name evidence="3" type="ORF">Pmani_001072</name>
</gene>
<dbReference type="GO" id="GO:0071897">
    <property type="term" value="P:DNA biosynthetic process"/>
    <property type="evidence" value="ECO:0007669"/>
    <property type="project" value="UniProtKB-ARBA"/>
</dbReference>
<organism evidence="3 4">
    <name type="scientific">Petrolisthes manimaculis</name>
    <dbReference type="NCBI Taxonomy" id="1843537"/>
    <lineage>
        <taxon>Eukaryota</taxon>
        <taxon>Metazoa</taxon>
        <taxon>Ecdysozoa</taxon>
        <taxon>Arthropoda</taxon>
        <taxon>Crustacea</taxon>
        <taxon>Multicrustacea</taxon>
        <taxon>Malacostraca</taxon>
        <taxon>Eumalacostraca</taxon>
        <taxon>Eucarida</taxon>
        <taxon>Decapoda</taxon>
        <taxon>Pleocyemata</taxon>
        <taxon>Anomura</taxon>
        <taxon>Galatheoidea</taxon>
        <taxon>Porcellanidae</taxon>
        <taxon>Petrolisthes</taxon>
    </lineage>
</organism>
<keyword evidence="4" id="KW-1185">Reference proteome</keyword>
<dbReference type="InterPro" id="IPR043502">
    <property type="entry name" value="DNA/RNA_pol_sf"/>
</dbReference>
<sequence>MEFADIFSTGDTGDHHPIKQPARRMAPAQRQETEKVMENLQSQGAIEKSRSPWTSAVILVKKKDGSVRCCVDYQVSNPE</sequence>
<evidence type="ECO:0000313" key="2">
    <source>
        <dbReference type="EMBL" id="KAK4328586.1"/>
    </source>
</evidence>
<dbReference type="PANTHER" id="PTHR37984:SF5">
    <property type="entry name" value="PROTEIN NYNRIN-LIKE"/>
    <property type="match status" value="1"/>
</dbReference>
<evidence type="ECO:0000313" key="3">
    <source>
        <dbReference type="EMBL" id="KAK4328596.1"/>
    </source>
</evidence>
<feature type="region of interest" description="Disordered" evidence="1">
    <location>
        <begin position="1"/>
        <end position="49"/>
    </location>
</feature>